<dbReference type="Gene3D" id="4.10.830.30">
    <property type="entry name" value="Ribosomal protein L31"/>
    <property type="match status" value="1"/>
</dbReference>
<comment type="similarity">
    <text evidence="3">Belongs to the bacterial ribosomal protein bL31 family.</text>
</comment>
<evidence type="ECO:0000313" key="5">
    <source>
        <dbReference type="EMBL" id="PIR04398.1"/>
    </source>
</evidence>
<dbReference type="InterPro" id="IPR034704">
    <property type="entry name" value="Ribosomal_bL28/bL31-like_sf"/>
</dbReference>
<dbReference type="Proteomes" id="UP000229600">
    <property type="component" value="Unassembled WGS sequence"/>
</dbReference>
<reference evidence="5 6" key="1">
    <citation type="submission" date="2017-09" db="EMBL/GenBank/DDBJ databases">
        <title>Depth-based differentiation of microbial function through sediment-hosted aquifers and enrichment of novel symbionts in the deep terrestrial subsurface.</title>
        <authorList>
            <person name="Probst A.J."/>
            <person name="Ladd B."/>
            <person name="Jarett J.K."/>
            <person name="Geller-Mcgrath D.E."/>
            <person name="Sieber C.M."/>
            <person name="Emerson J.B."/>
            <person name="Anantharaman K."/>
            <person name="Thomas B.C."/>
            <person name="Malmstrom R."/>
            <person name="Stieglmeier M."/>
            <person name="Klingl A."/>
            <person name="Woyke T."/>
            <person name="Ryan C.M."/>
            <person name="Banfield J.F."/>
        </authorList>
    </citation>
    <scope>NUCLEOTIDE SEQUENCE [LARGE SCALE GENOMIC DNA]</scope>
    <source>
        <strain evidence="5">CG11_big_fil_rev_8_21_14_0_20_39_34</strain>
    </source>
</reference>
<keyword evidence="2 3" id="KW-0687">Ribonucleoprotein</keyword>
<evidence type="ECO:0000256" key="3">
    <source>
        <dbReference type="RuleBase" id="RU000564"/>
    </source>
</evidence>
<dbReference type="NCBIfam" id="TIGR00105">
    <property type="entry name" value="L31"/>
    <property type="match status" value="1"/>
</dbReference>
<dbReference type="SUPFAM" id="SSF143800">
    <property type="entry name" value="L28p-like"/>
    <property type="match status" value="1"/>
</dbReference>
<keyword evidence="1 3" id="KW-0689">Ribosomal protein</keyword>
<comment type="caution">
    <text evidence="5">The sequence shown here is derived from an EMBL/GenBank/DDBJ whole genome shotgun (WGS) entry which is preliminary data.</text>
</comment>
<dbReference type="PRINTS" id="PR01249">
    <property type="entry name" value="RIBOSOMALL31"/>
</dbReference>
<gene>
    <name evidence="5" type="primary">rpmE2</name>
    <name evidence="5" type="ORF">COV59_00945</name>
</gene>
<dbReference type="GO" id="GO:0006412">
    <property type="term" value="P:translation"/>
    <property type="evidence" value="ECO:0007669"/>
    <property type="project" value="InterPro"/>
</dbReference>
<proteinExistence type="inferred from homology"/>
<organism evidence="5 6">
    <name type="scientific">Candidatus Magasanikbacteria bacterium CG11_big_fil_rev_8_21_14_0_20_39_34</name>
    <dbReference type="NCBI Taxonomy" id="1974653"/>
    <lineage>
        <taxon>Bacteria</taxon>
        <taxon>Candidatus Magasanikiibacteriota</taxon>
    </lineage>
</organism>
<dbReference type="PANTHER" id="PTHR33280">
    <property type="entry name" value="50S RIBOSOMAL PROTEIN L31, CHLOROPLASTIC"/>
    <property type="match status" value="1"/>
</dbReference>
<accession>A0A2H0N690</accession>
<dbReference type="NCBIfam" id="NF002462">
    <property type="entry name" value="PRK01678.1"/>
    <property type="match status" value="1"/>
</dbReference>
<feature type="region of interest" description="Disordered" evidence="4">
    <location>
        <begin position="79"/>
        <end position="112"/>
    </location>
</feature>
<feature type="compositionally biased region" description="Basic and acidic residues" evidence="4">
    <location>
        <begin position="103"/>
        <end position="112"/>
    </location>
</feature>
<evidence type="ECO:0000256" key="2">
    <source>
        <dbReference type="ARBA" id="ARBA00023274"/>
    </source>
</evidence>
<dbReference type="Pfam" id="PF01197">
    <property type="entry name" value="Ribosomal_L31"/>
    <property type="match status" value="1"/>
</dbReference>
<name>A0A2H0N690_9BACT</name>
<dbReference type="InterPro" id="IPR027493">
    <property type="entry name" value="Ribosomal_bL31_B"/>
</dbReference>
<evidence type="ECO:0000313" key="6">
    <source>
        <dbReference type="Proteomes" id="UP000229600"/>
    </source>
</evidence>
<dbReference type="GO" id="GO:0005840">
    <property type="term" value="C:ribosome"/>
    <property type="evidence" value="ECO:0007669"/>
    <property type="project" value="UniProtKB-KW"/>
</dbReference>
<sequence length="112" mass="12524">MKTETHPDVHPVVFIDTSCGVEFITTSTMKSDETREINGVTHFVIPLEISSASHPFYTGKQVFIDTARRVEKFQEKMKKVESAQGERKGKKAKRAAKAAVKAKKTEKENAEA</sequence>
<dbReference type="AlphaFoldDB" id="A0A2H0N690"/>
<dbReference type="EMBL" id="PCWN01000003">
    <property type="protein sequence ID" value="PIR04398.1"/>
    <property type="molecule type" value="Genomic_DNA"/>
</dbReference>
<evidence type="ECO:0000256" key="1">
    <source>
        <dbReference type="ARBA" id="ARBA00022980"/>
    </source>
</evidence>
<dbReference type="GO" id="GO:1990904">
    <property type="term" value="C:ribonucleoprotein complex"/>
    <property type="evidence" value="ECO:0007669"/>
    <property type="project" value="UniProtKB-KW"/>
</dbReference>
<dbReference type="PANTHER" id="PTHR33280:SF1">
    <property type="entry name" value="LARGE RIBOSOMAL SUBUNIT PROTEIN BL31C"/>
    <property type="match status" value="1"/>
</dbReference>
<feature type="compositionally biased region" description="Basic residues" evidence="4">
    <location>
        <begin position="88"/>
        <end position="102"/>
    </location>
</feature>
<dbReference type="InterPro" id="IPR002150">
    <property type="entry name" value="Ribosomal_bL31"/>
</dbReference>
<dbReference type="InterPro" id="IPR042105">
    <property type="entry name" value="Ribosomal_bL31_sf"/>
</dbReference>
<protein>
    <recommendedName>
        <fullName evidence="3">50S ribosomal protein L31</fullName>
    </recommendedName>
</protein>
<evidence type="ECO:0000256" key="4">
    <source>
        <dbReference type="SAM" id="MobiDB-lite"/>
    </source>
</evidence>
<dbReference type="GO" id="GO:0003735">
    <property type="term" value="F:structural constituent of ribosome"/>
    <property type="evidence" value="ECO:0007669"/>
    <property type="project" value="InterPro"/>
</dbReference>